<accession>A0A1F4TK41</accession>
<gene>
    <name evidence="1" type="ORF">A2462_08645</name>
</gene>
<reference evidence="1 2" key="1">
    <citation type="journal article" date="2016" name="Nat. Commun.">
        <title>Thousands of microbial genomes shed light on interconnected biogeochemical processes in an aquifer system.</title>
        <authorList>
            <person name="Anantharaman K."/>
            <person name="Brown C.T."/>
            <person name="Hug L.A."/>
            <person name="Sharon I."/>
            <person name="Castelle C.J."/>
            <person name="Probst A.J."/>
            <person name="Thomas B.C."/>
            <person name="Singh A."/>
            <person name="Wilkins M.J."/>
            <person name="Karaoz U."/>
            <person name="Brodie E.L."/>
            <person name="Williams K.H."/>
            <person name="Hubbard S.S."/>
            <person name="Banfield J.F."/>
        </authorList>
    </citation>
    <scope>NUCLEOTIDE SEQUENCE [LARGE SCALE GENOMIC DNA]</scope>
</reference>
<sequence>MKIAYAFIPERISNQLARARSSYFRAVNDYCRTNDPALREEGVVKHDVIRWLPKEALNWRTDDFGREFGRYDNFAFLLAAWVKHNVADETNKQTVFVPLFQRWEGEGPPFKADRIVAPVGNDYCPGIDYCRYGCYSFRLIFSGDQQSSHCFTGQSGASNFAWA</sequence>
<comment type="caution">
    <text evidence="1">The sequence shown here is derived from an EMBL/GenBank/DDBJ whole genome shotgun (WGS) entry which is preliminary data.</text>
</comment>
<protein>
    <submittedName>
        <fullName evidence="1">Uncharacterized protein</fullName>
    </submittedName>
</protein>
<evidence type="ECO:0000313" key="1">
    <source>
        <dbReference type="EMBL" id="OGC33098.1"/>
    </source>
</evidence>
<proteinExistence type="predicted"/>
<organism evidence="1 2">
    <name type="scientific">candidate division WOR-1 bacterium RIFOXYC2_FULL_41_25</name>
    <dbReference type="NCBI Taxonomy" id="1802586"/>
    <lineage>
        <taxon>Bacteria</taxon>
        <taxon>Bacillati</taxon>
        <taxon>Saganbacteria</taxon>
    </lineage>
</organism>
<dbReference type="AlphaFoldDB" id="A0A1F4TK41"/>
<name>A0A1F4TK41_UNCSA</name>
<dbReference type="EMBL" id="MEUI01000040">
    <property type="protein sequence ID" value="OGC33098.1"/>
    <property type="molecule type" value="Genomic_DNA"/>
</dbReference>
<dbReference type="Proteomes" id="UP000177309">
    <property type="component" value="Unassembled WGS sequence"/>
</dbReference>
<evidence type="ECO:0000313" key="2">
    <source>
        <dbReference type="Proteomes" id="UP000177309"/>
    </source>
</evidence>